<evidence type="ECO:0000256" key="2">
    <source>
        <dbReference type="SAM" id="MobiDB-lite"/>
    </source>
</evidence>
<evidence type="ECO:0000313" key="5">
    <source>
        <dbReference type="Proteomes" id="UP001244295"/>
    </source>
</evidence>
<keyword evidence="1" id="KW-0175">Coiled coil</keyword>
<dbReference type="EMBL" id="JAUSRR010000003">
    <property type="protein sequence ID" value="MDP9922927.1"/>
    <property type="molecule type" value="Genomic_DNA"/>
</dbReference>
<evidence type="ECO:0000313" key="4">
    <source>
        <dbReference type="EMBL" id="MDP9922927.1"/>
    </source>
</evidence>
<dbReference type="Proteomes" id="UP001244295">
    <property type="component" value="Unassembled WGS sequence"/>
</dbReference>
<proteinExistence type="predicted"/>
<feature type="coiled-coil region" evidence="1">
    <location>
        <begin position="97"/>
        <end position="131"/>
    </location>
</feature>
<evidence type="ECO:0000256" key="1">
    <source>
        <dbReference type="SAM" id="Coils"/>
    </source>
</evidence>
<evidence type="ECO:0000259" key="3">
    <source>
        <dbReference type="Pfam" id="PF11740"/>
    </source>
</evidence>
<feature type="compositionally biased region" description="Basic residues" evidence="2">
    <location>
        <begin position="333"/>
        <end position="345"/>
    </location>
</feature>
<organism evidence="4 5">
    <name type="scientific">Variovorax boronicumulans</name>
    <dbReference type="NCBI Taxonomy" id="436515"/>
    <lineage>
        <taxon>Bacteria</taxon>
        <taxon>Pseudomonadati</taxon>
        <taxon>Pseudomonadota</taxon>
        <taxon>Betaproteobacteria</taxon>
        <taxon>Burkholderiales</taxon>
        <taxon>Comamonadaceae</taxon>
        <taxon>Variovorax</taxon>
    </lineage>
</organism>
<dbReference type="InterPro" id="IPR021104">
    <property type="entry name" value="KfrA_DNA-bd_N"/>
</dbReference>
<name>A0AAW8DU02_9BURK</name>
<feature type="coiled-coil region" evidence="1">
    <location>
        <begin position="239"/>
        <end position="311"/>
    </location>
</feature>
<reference evidence="4" key="1">
    <citation type="submission" date="2023-07" db="EMBL/GenBank/DDBJ databases">
        <title>Sorghum-associated microbial communities from plants grown in Nebraska, USA.</title>
        <authorList>
            <person name="Schachtman D."/>
        </authorList>
    </citation>
    <scope>NUCLEOTIDE SEQUENCE</scope>
    <source>
        <strain evidence="4">DS2795</strain>
    </source>
</reference>
<gene>
    <name evidence="4" type="ORF">J2W25_001948</name>
</gene>
<sequence length="345" mass="38243">MEQQMESGSSRGIQEPQVWAAADQLLAEGLRPTIERVRQKIGRGSPNTVSPMLERWFATLGKRLGNDSGAAAQSPTTNAMPPALLQVAHQLWDAARAQAAKTQAQQAEALRREIELKAAGLEDQQAQLRQREVAFEHTRGSLESALASSRQALESVKGQLSEASRLQDSAQGEIRRLRESLAQAQAQLDAQRLEQRAAMTVREEALKEAQALHTAREHRLLGDIDRERLAARQATSELAKEHKLRTRNEEEDASKLEAERVATRNAEKLAAQLRADLAARSAELAQLQAQMRSTQQTHDEARTRLAAEERAHELTRDLLANALATKPKERKEARGRKSAARPRSS</sequence>
<dbReference type="AlphaFoldDB" id="A0AAW8DU02"/>
<comment type="caution">
    <text evidence="4">The sequence shown here is derived from an EMBL/GenBank/DDBJ whole genome shotgun (WGS) entry which is preliminary data.</text>
</comment>
<dbReference type="RefSeq" id="WP_307636479.1">
    <property type="nucleotide sequence ID" value="NZ_JAUSRR010000003.1"/>
</dbReference>
<feature type="coiled-coil region" evidence="1">
    <location>
        <begin position="160"/>
        <end position="194"/>
    </location>
</feature>
<dbReference type="Pfam" id="PF11740">
    <property type="entry name" value="KfrA_N"/>
    <property type="match status" value="1"/>
</dbReference>
<accession>A0AAW8DU02</accession>
<feature type="region of interest" description="Disordered" evidence="2">
    <location>
        <begin position="320"/>
        <end position="345"/>
    </location>
</feature>
<feature type="domain" description="KfrA N-terminal DNA-binding" evidence="3">
    <location>
        <begin position="16"/>
        <end position="134"/>
    </location>
</feature>
<protein>
    <submittedName>
        <fullName evidence="4">Chromosome segregation ATPase</fullName>
    </submittedName>
</protein>